<dbReference type="EMBL" id="BAAANY010000031">
    <property type="protein sequence ID" value="GAA1706708.1"/>
    <property type="molecule type" value="Genomic_DNA"/>
</dbReference>
<dbReference type="RefSeq" id="WP_163570784.1">
    <property type="nucleotide sequence ID" value="NZ_BAAANY010000031.1"/>
</dbReference>
<name>A0ABN2IKY7_9ACTN</name>
<reference evidence="1 2" key="1">
    <citation type="journal article" date="2019" name="Int. J. Syst. Evol. Microbiol.">
        <title>The Global Catalogue of Microorganisms (GCM) 10K type strain sequencing project: providing services to taxonomists for standard genome sequencing and annotation.</title>
        <authorList>
            <consortium name="The Broad Institute Genomics Platform"/>
            <consortium name="The Broad Institute Genome Sequencing Center for Infectious Disease"/>
            <person name="Wu L."/>
            <person name="Ma J."/>
        </authorList>
    </citation>
    <scope>NUCLEOTIDE SEQUENCE [LARGE SCALE GENOMIC DNA]</scope>
    <source>
        <strain evidence="1 2">JCM 14718</strain>
    </source>
</reference>
<keyword evidence="2" id="KW-1185">Reference proteome</keyword>
<organism evidence="1 2">
    <name type="scientific">Fodinicola feengrottensis</name>
    <dbReference type="NCBI Taxonomy" id="435914"/>
    <lineage>
        <taxon>Bacteria</taxon>
        <taxon>Bacillati</taxon>
        <taxon>Actinomycetota</taxon>
        <taxon>Actinomycetes</taxon>
        <taxon>Mycobacteriales</taxon>
        <taxon>Fodinicola</taxon>
    </lineage>
</organism>
<sequence>MWGFLSGTLLLIVIQQVVQPGASDRLAAGGGVIASALSRLLSESVAGVPKTKGAKAAESAATSQQGNGVVPGNVLPGWGALGQTGSPGPNATPEQLQQWAGKMFNG</sequence>
<protein>
    <submittedName>
        <fullName evidence="1">Uncharacterized protein</fullName>
    </submittedName>
</protein>
<dbReference type="Proteomes" id="UP001500618">
    <property type="component" value="Unassembled WGS sequence"/>
</dbReference>
<accession>A0ABN2IKY7</accession>
<proteinExistence type="predicted"/>
<gene>
    <name evidence="1" type="ORF">GCM10009765_65200</name>
</gene>
<evidence type="ECO:0000313" key="1">
    <source>
        <dbReference type="EMBL" id="GAA1706708.1"/>
    </source>
</evidence>
<evidence type="ECO:0000313" key="2">
    <source>
        <dbReference type="Proteomes" id="UP001500618"/>
    </source>
</evidence>
<comment type="caution">
    <text evidence="1">The sequence shown here is derived from an EMBL/GenBank/DDBJ whole genome shotgun (WGS) entry which is preliminary data.</text>
</comment>